<dbReference type="EMBL" id="AKCV02000004">
    <property type="protein sequence ID" value="TMS59727.1"/>
    <property type="molecule type" value="Genomic_DNA"/>
</dbReference>
<reference evidence="1" key="1">
    <citation type="submission" date="2019-05" db="EMBL/GenBank/DDBJ databases">
        <title>Revised genome assembly of Burkholderiaceae (previously Ralstonia) sp. PBA.</title>
        <authorList>
            <person name="Gan H.M."/>
        </authorList>
    </citation>
    <scope>NUCLEOTIDE SEQUENCE</scope>
    <source>
        <strain evidence="1">PBA</strain>
    </source>
</reference>
<comment type="caution">
    <text evidence="1">The sequence shown here is derived from an EMBL/GenBank/DDBJ whole genome shotgun (WGS) entry which is preliminary data.</text>
</comment>
<sequence>MERRAFITSTAGLIIGTSGLVLAGCTTTPDAPTDKAAKRREIDAAIDPALSRLYSTVKGAREMGNRARGILVFPNVVAAGFVVGGEFGDGALRTGGRNAGYYRTITGSWGLQIGAQSKAVYFMFMTQQALDKFVASKGWTAGVDASVALAKVGANGDIDTNTAQQSVVGFVLTNAGLMANLTLEGTKITKLDL</sequence>
<name>A0ACD3SU19_9BURK</name>
<gene>
    <name evidence="1" type="ORF">MW7_000850</name>
</gene>
<proteinExistence type="predicted"/>
<evidence type="ECO:0000313" key="1">
    <source>
        <dbReference type="EMBL" id="TMS59727.1"/>
    </source>
</evidence>
<evidence type="ECO:0000313" key="2">
    <source>
        <dbReference type="Proteomes" id="UP000004277"/>
    </source>
</evidence>
<organism evidence="1 2">
    <name type="scientific">Imbroritus primus</name>
    <dbReference type="NCBI Taxonomy" id="3058603"/>
    <lineage>
        <taxon>Bacteria</taxon>
        <taxon>Pseudomonadati</taxon>
        <taxon>Pseudomonadota</taxon>
        <taxon>Betaproteobacteria</taxon>
        <taxon>Burkholderiales</taxon>
        <taxon>Burkholderiaceae</taxon>
        <taxon>Imbroritus</taxon>
    </lineage>
</organism>
<keyword evidence="2" id="KW-1185">Reference proteome</keyword>
<accession>A0ACD3SU19</accession>
<dbReference type="Proteomes" id="UP000004277">
    <property type="component" value="Unassembled WGS sequence"/>
</dbReference>
<protein>
    <submittedName>
        <fullName evidence="1">Uncharacterized protein</fullName>
    </submittedName>
</protein>